<name>A0A316AF68_9ACTN</name>
<keyword evidence="2" id="KW-1185">Reference proteome</keyword>
<accession>A0A316AF68</accession>
<organism evidence="1 2">
    <name type="scientific">Quadrisphaera granulorum</name>
    <dbReference type="NCBI Taxonomy" id="317664"/>
    <lineage>
        <taxon>Bacteria</taxon>
        <taxon>Bacillati</taxon>
        <taxon>Actinomycetota</taxon>
        <taxon>Actinomycetes</taxon>
        <taxon>Kineosporiales</taxon>
        <taxon>Kineosporiaceae</taxon>
        <taxon>Quadrisphaera</taxon>
    </lineage>
</organism>
<dbReference type="RefSeq" id="WP_109776030.1">
    <property type="nucleotide sequence ID" value="NZ_QGDQ01000030.1"/>
</dbReference>
<protein>
    <submittedName>
        <fullName evidence="1">Uncharacterized protein</fullName>
    </submittedName>
</protein>
<sequence>MPDEQLKAFCAKTKARAVVGYTSDVDWLESAAFDLFLVSRLVWSTRMDRAYKHLTQQHSQFTNQFGLKIVTRTWSSAMLSKPST</sequence>
<gene>
    <name evidence="1" type="ORF">BXY45_1301</name>
</gene>
<dbReference type="OrthoDB" id="1073355at2"/>
<proteinExistence type="predicted"/>
<dbReference type="EMBL" id="QGDQ01000030">
    <property type="protein sequence ID" value="PWJ48437.1"/>
    <property type="molecule type" value="Genomic_DNA"/>
</dbReference>
<dbReference type="AlphaFoldDB" id="A0A316AF68"/>
<reference evidence="1 2" key="1">
    <citation type="submission" date="2018-03" db="EMBL/GenBank/DDBJ databases">
        <title>Genomic Encyclopedia of Archaeal and Bacterial Type Strains, Phase II (KMG-II): from individual species to whole genera.</title>
        <authorList>
            <person name="Goeker M."/>
        </authorList>
    </citation>
    <scope>NUCLEOTIDE SEQUENCE [LARGE SCALE GENOMIC DNA]</scope>
    <source>
        <strain evidence="1 2">DSM 44889</strain>
    </source>
</reference>
<evidence type="ECO:0000313" key="2">
    <source>
        <dbReference type="Proteomes" id="UP000245469"/>
    </source>
</evidence>
<evidence type="ECO:0000313" key="1">
    <source>
        <dbReference type="EMBL" id="PWJ48437.1"/>
    </source>
</evidence>
<dbReference type="Proteomes" id="UP000245469">
    <property type="component" value="Unassembled WGS sequence"/>
</dbReference>
<comment type="caution">
    <text evidence="1">The sequence shown here is derived from an EMBL/GenBank/DDBJ whole genome shotgun (WGS) entry which is preliminary data.</text>
</comment>